<evidence type="ECO:0000256" key="3">
    <source>
        <dbReference type="ARBA" id="ARBA00022840"/>
    </source>
</evidence>
<dbReference type="EMBL" id="BMNB01000002">
    <property type="protein sequence ID" value="GGM23410.1"/>
    <property type="molecule type" value="Genomic_DNA"/>
</dbReference>
<evidence type="ECO:0000256" key="4">
    <source>
        <dbReference type="PROSITE-ProRule" id="PRU00409"/>
    </source>
</evidence>
<dbReference type="Pfam" id="PF18603">
    <property type="entry name" value="LAL_C2"/>
    <property type="match status" value="1"/>
</dbReference>
<evidence type="ECO:0000256" key="2">
    <source>
        <dbReference type="ARBA" id="ARBA00022741"/>
    </source>
</evidence>
<dbReference type="InterPro" id="IPR011761">
    <property type="entry name" value="ATP-grasp"/>
</dbReference>
<evidence type="ECO:0000256" key="1">
    <source>
        <dbReference type="ARBA" id="ARBA00022598"/>
    </source>
</evidence>
<proteinExistence type="predicted"/>
<dbReference type="PANTHER" id="PTHR43585">
    <property type="entry name" value="FUMIPYRROLE BIOSYNTHESIS PROTEIN C"/>
    <property type="match status" value="1"/>
</dbReference>
<dbReference type="Proteomes" id="UP000608890">
    <property type="component" value="Unassembled WGS sequence"/>
</dbReference>
<dbReference type="InterPro" id="IPR052032">
    <property type="entry name" value="ATP-dep_AA_Ligase"/>
</dbReference>
<protein>
    <recommendedName>
        <fullName evidence="5">ATP-grasp domain-containing protein</fullName>
    </recommendedName>
</protein>
<organism evidence="6 7">
    <name type="scientific">Micromonospora sonchi</name>
    <dbReference type="NCBI Taxonomy" id="1763543"/>
    <lineage>
        <taxon>Bacteria</taxon>
        <taxon>Bacillati</taxon>
        <taxon>Actinomycetota</taxon>
        <taxon>Actinomycetes</taxon>
        <taxon>Micromonosporales</taxon>
        <taxon>Micromonosporaceae</taxon>
        <taxon>Micromonospora</taxon>
    </lineage>
</organism>
<keyword evidence="7" id="KW-1185">Reference proteome</keyword>
<evidence type="ECO:0000313" key="7">
    <source>
        <dbReference type="Proteomes" id="UP000608890"/>
    </source>
</evidence>
<gene>
    <name evidence="6" type="ORF">GCM10011608_05170</name>
</gene>
<keyword evidence="1" id="KW-0436">Ligase</keyword>
<dbReference type="GO" id="GO:0016874">
    <property type="term" value="F:ligase activity"/>
    <property type="evidence" value="ECO:0007669"/>
    <property type="project" value="UniProtKB-KW"/>
</dbReference>
<dbReference type="PANTHER" id="PTHR43585:SF2">
    <property type="entry name" value="ATP-GRASP ENZYME FSQD"/>
    <property type="match status" value="1"/>
</dbReference>
<name>A0A917WRJ0_9ACTN</name>
<feature type="domain" description="ATP-grasp" evidence="5">
    <location>
        <begin position="114"/>
        <end position="314"/>
    </location>
</feature>
<comment type="caution">
    <text evidence="6">The sequence shown here is derived from an EMBL/GenBank/DDBJ whole genome shotgun (WGS) entry which is preliminary data.</text>
</comment>
<dbReference type="PROSITE" id="PS50975">
    <property type="entry name" value="ATP_GRASP"/>
    <property type="match status" value="1"/>
</dbReference>
<dbReference type="GO" id="GO:0005524">
    <property type="term" value="F:ATP binding"/>
    <property type="evidence" value="ECO:0007669"/>
    <property type="project" value="UniProtKB-UniRule"/>
</dbReference>
<keyword evidence="3 4" id="KW-0067">ATP-binding</keyword>
<accession>A0A917WRJ0</accession>
<evidence type="ECO:0000313" key="6">
    <source>
        <dbReference type="EMBL" id="GGM23410.1"/>
    </source>
</evidence>
<keyword evidence="2 4" id="KW-0547">Nucleotide-binding</keyword>
<reference evidence="6" key="2">
    <citation type="submission" date="2020-09" db="EMBL/GenBank/DDBJ databases">
        <authorList>
            <person name="Sun Q."/>
            <person name="Zhou Y."/>
        </authorList>
    </citation>
    <scope>NUCLEOTIDE SEQUENCE</scope>
    <source>
        <strain evidence="6">CGMCC 4.7312</strain>
    </source>
</reference>
<sequence>MRLLLIGYNDGVLAALDRVQPAIGVVVLEEQDLWESKGLATKASRHPCLADVVFGRYQQDDQFLDVVMGLDGIDAVAPGLEYAVTAAARAADLLALPGAGRAAAQILRDKISLRQVTSGAGMPSPGFREIGSAADIADFARGRPCVVKPANRQASLGVVLLDAGADVAAAWRECSQADEGNQVAKRPMTWRYLVEDRLYGPELSTECLVADGRVVFVNVTAKRTAAGPHPVELGHVVPAPAADCGDLASWRQAAEQLVRAVGFDTGILHAEWVRAGDKIFLIECAGRPPGDKILDLIDLAYGTNLTELWVWLLAGREIRPPVEPAGAAAIRFVTAEPGLIDTIEGVASAQNEPGVRRVDLLRRPGDRLADLRSSWDRVGSVIATGGTPEEAEERARTAAGRVQVVPA</sequence>
<dbReference type="Gene3D" id="3.30.470.20">
    <property type="entry name" value="ATP-grasp fold, B domain"/>
    <property type="match status" value="1"/>
</dbReference>
<dbReference type="RefSeq" id="WP_229705631.1">
    <property type="nucleotide sequence ID" value="NZ_BMNB01000002.1"/>
</dbReference>
<dbReference type="InterPro" id="IPR040570">
    <property type="entry name" value="LAL_C2"/>
</dbReference>
<dbReference type="AlphaFoldDB" id="A0A917WRJ0"/>
<dbReference type="SUPFAM" id="SSF56059">
    <property type="entry name" value="Glutathione synthetase ATP-binding domain-like"/>
    <property type="match status" value="1"/>
</dbReference>
<dbReference type="GO" id="GO:0046872">
    <property type="term" value="F:metal ion binding"/>
    <property type="evidence" value="ECO:0007669"/>
    <property type="project" value="InterPro"/>
</dbReference>
<reference evidence="6" key="1">
    <citation type="journal article" date="2014" name="Int. J. Syst. Evol. Microbiol.">
        <title>Complete genome sequence of Corynebacterium casei LMG S-19264T (=DSM 44701T), isolated from a smear-ripened cheese.</title>
        <authorList>
            <consortium name="US DOE Joint Genome Institute (JGI-PGF)"/>
            <person name="Walter F."/>
            <person name="Albersmeier A."/>
            <person name="Kalinowski J."/>
            <person name="Ruckert C."/>
        </authorList>
    </citation>
    <scope>NUCLEOTIDE SEQUENCE</scope>
    <source>
        <strain evidence="6">CGMCC 4.7312</strain>
    </source>
</reference>
<evidence type="ECO:0000259" key="5">
    <source>
        <dbReference type="PROSITE" id="PS50975"/>
    </source>
</evidence>
<dbReference type="Pfam" id="PF13535">
    <property type="entry name" value="ATP-grasp_4"/>
    <property type="match status" value="1"/>
</dbReference>